<keyword evidence="5 8" id="KW-0645">Protease</keyword>
<dbReference type="PROSITE" id="PS00760">
    <property type="entry name" value="SPASE_I_2"/>
    <property type="match status" value="1"/>
</dbReference>
<sequence length="240" mass="27325">MAHEAKAFIKDILGIIFFYVIFTTVGWASFHIPSGSMEPTLEVGDRIFVAKFAYGYNQYSLPFDPPVGEERLFESAPDRGDVVVFTLPYRDTDYIKRVIGLPGDRIQMKEGRLYINGVQVPRSPVGEVDYTSYNGFETRVKEYDETLPGGTVHRIYERTDRGRLDNTPLYVVPADHYFMMGDNRDASADSREMDEMGFVHKKYIVGRADITTFSLYDCDQGKDVFCPVGIPLGRFFNSIN</sequence>
<dbReference type="GO" id="GO:0006465">
    <property type="term" value="P:signal peptide processing"/>
    <property type="evidence" value="ECO:0007669"/>
    <property type="project" value="InterPro"/>
</dbReference>
<dbReference type="InterPro" id="IPR019758">
    <property type="entry name" value="Pept_S26A_signal_pept_1_CS"/>
</dbReference>
<dbReference type="EC" id="3.4.21.89" evidence="3 8"/>
<dbReference type="NCBIfam" id="TIGR02227">
    <property type="entry name" value="sigpep_I_bact"/>
    <property type="match status" value="1"/>
</dbReference>
<feature type="transmembrane region" description="Helical" evidence="8">
    <location>
        <begin position="12"/>
        <end position="30"/>
    </location>
</feature>
<dbReference type="GO" id="GO:0016020">
    <property type="term" value="C:membrane"/>
    <property type="evidence" value="ECO:0007669"/>
    <property type="project" value="UniProtKB-SubCell"/>
</dbReference>
<evidence type="ECO:0000256" key="5">
    <source>
        <dbReference type="ARBA" id="ARBA00022670"/>
    </source>
</evidence>
<dbReference type="PANTHER" id="PTHR43390">
    <property type="entry name" value="SIGNAL PEPTIDASE I"/>
    <property type="match status" value="1"/>
</dbReference>
<comment type="similarity">
    <text evidence="2 9">Belongs to the peptidase S26 family.</text>
</comment>
<feature type="active site" evidence="7">
    <location>
        <position position="36"/>
    </location>
</feature>
<dbReference type="InterPro" id="IPR000223">
    <property type="entry name" value="Pept_S26A_signal_pept_1"/>
</dbReference>
<evidence type="ECO:0000313" key="12">
    <source>
        <dbReference type="Proteomes" id="UP001217500"/>
    </source>
</evidence>
<reference evidence="11" key="1">
    <citation type="submission" date="2023-01" db="EMBL/GenBank/DDBJ databases">
        <title>The genome sequence of Kordiimonadaceae bacterium 6D33.</title>
        <authorList>
            <person name="Liu Y."/>
        </authorList>
    </citation>
    <scope>NUCLEOTIDE SEQUENCE</scope>
    <source>
        <strain evidence="11">6D33</strain>
    </source>
</reference>
<keyword evidence="8" id="KW-0472">Membrane</keyword>
<feature type="active site" evidence="7">
    <location>
        <position position="96"/>
    </location>
</feature>
<evidence type="ECO:0000256" key="6">
    <source>
        <dbReference type="ARBA" id="ARBA00022801"/>
    </source>
</evidence>
<dbReference type="GO" id="GO:0009003">
    <property type="term" value="F:signal peptidase activity"/>
    <property type="evidence" value="ECO:0007669"/>
    <property type="project" value="UniProtKB-EC"/>
</dbReference>
<dbReference type="CDD" id="cd06530">
    <property type="entry name" value="S26_SPase_I"/>
    <property type="match status" value="1"/>
</dbReference>
<organism evidence="11 12">
    <name type="scientific">Gimibacter soli</name>
    <dbReference type="NCBI Taxonomy" id="3024400"/>
    <lineage>
        <taxon>Bacteria</taxon>
        <taxon>Pseudomonadati</taxon>
        <taxon>Pseudomonadota</taxon>
        <taxon>Alphaproteobacteria</taxon>
        <taxon>Kordiimonadales</taxon>
        <taxon>Temperatibacteraceae</taxon>
        <taxon>Gimibacter</taxon>
    </lineage>
</organism>
<evidence type="ECO:0000256" key="9">
    <source>
        <dbReference type="RuleBase" id="RU362042"/>
    </source>
</evidence>
<keyword evidence="8" id="KW-1133">Transmembrane helix</keyword>
<protein>
    <recommendedName>
        <fullName evidence="4 8">Signal peptidase I</fullName>
        <ecNumber evidence="3 8">3.4.21.89</ecNumber>
    </recommendedName>
</protein>
<evidence type="ECO:0000256" key="3">
    <source>
        <dbReference type="ARBA" id="ARBA00013208"/>
    </source>
</evidence>
<dbReference type="GO" id="GO:0004252">
    <property type="term" value="F:serine-type endopeptidase activity"/>
    <property type="evidence" value="ECO:0007669"/>
    <property type="project" value="InterPro"/>
</dbReference>
<dbReference type="PRINTS" id="PR00727">
    <property type="entry name" value="LEADERPTASE"/>
</dbReference>
<accession>A0AAF0BMI2</accession>
<comment type="subcellular location">
    <subcellularLocation>
        <location evidence="9">Membrane</location>
        <topology evidence="9">Single-pass type II membrane protein</topology>
    </subcellularLocation>
</comment>
<gene>
    <name evidence="11" type="primary">lepB</name>
    <name evidence="11" type="ORF">PH603_02360</name>
</gene>
<evidence type="ECO:0000259" key="10">
    <source>
        <dbReference type="Pfam" id="PF10502"/>
    </source>
</evidence>
<dbReference type="KEGG" id="gso:PH603_02360"/>
<dbReference type="SUPFAM" id="SSF51306">
    <property type="entry name" value="LexA/Signal peptidase"/>
    <property type="match status" value="1"/>
</dbReference>
<keyword evidence="8" id="KW-0812">Transmembrane</keyword>
<dbReference type="InterPro" id="IPR019756">
    <property type="entry name" value="Pept_S26A_signal_pept_1_Ser-AS"/>
</dbReference>
<proteinExistence type="inferred from homology"/>
<keyword evidence="12" id="KW-1185">Reference proteome</keyword>
<dbReference type="AlphaFoldDB" id="A0AAF0BMI2"/>
<dbReference type="InterPro" id="IPR019757">
    <property type="entry name" value="Pept_S26A_signal_pept_1_Lys-AS"/>
</dbReference>
<evidence type="ECO:0000313" key="11">
    <source>
        <dbReference type="EMBL" id="WCL54600.1"/>
    </source>
</evidence>
<dbReference type="Pfam" id="PF10502">
    <property type="entry name" value="Peptidase_S26"/>
    <property type="match status" value="1"/>
</dbReference>
<dbReference type="Proteomes" id="UP001217500">
    <property type="component" value="Chromosome"/>
</dbReference>
<dbReference type="PANTHER" id="PTHR43390:SF1">
    <property type="entry name" value="CHLOROPLAST PROCESSING PEPTIDASE"/>
    <property type="match status" value="1"/>
</dbReference>
<dbReference type="InterPro" id="IPR036286">
    <property type="entry name" value="LexA/Signal_pep-like_sf"/>
</dbReference>
<dbReference type="PROSITE" id="PS00761">
    <property type="entry name" value="SPASE_I_3"/>
    <property type="match status" value="1"/>
</dbReference>
<dbReference type="Gene3D" id="2.10.109.10">
    <property type="entry name" value="Umud Fragment, subunit A"/>
    <property type="match status" value="1"/>
</dbReference>
<keyword evidence="6 8" id="KW-0378">Hydrolase</keyword>
<feature type="domain" description="Peptidase S26" evidence="10">
    <location>
        <begin position="7"/>
        <end position="211"/>
    </location>
</feature>
<dbReference type="RefSeq" id="WP_289504319.1">
    <property type="nucleotide sequence ID" value="NZ_CP116805.1"/>
</dbReference>
<dbReference type="InterPro" id="IPR019533">
    <property type="entry name" value="Peptidase_S26"/>
</dbReference>
<evidence type="ECO:0000256" key="8">
    <source>
        <dbReference type="RuleBase" id="RU003993"/>
    </source>
</evidence>
<evidence type="ECO:0000256" key="7">
    <source>
        <dbReference type="PIRSR" id="PIRSR600223-1"/>
    </source>
</evidence>
<dbReference type="PROSITE" id="PS00501">
    <property type="entry name" value="SPASE_I_1"/>
    <property type="match status" value="1"/>
</dbReference>
<name>A0AAF0BMI2_9PROT</name>
<dbReference type="EMBL" id="CP116805">
    <property type="protein sequence ID" value="WCL54600.1"/>
    <property type="molecule type" value="Genomic_DNA"/>
</dbReference>
<evidence type="ECO:0000256" key="4">
    <source>
        <dbReference type="ARBA" id="ARBA00019232"/>
    </source>
</evidence>
<evidence type="ECO:0000256" key="1">
    <source>
        <dbReference type="ARBA" id="ARBA00000677"/>
    </source>
</evidence>
<evidence type="ECO:0000256" key="2">
    <source>
        <dbReference type="ARBA" id="ARBA00009370"/>
    </source>
</evidence>
<comment type="catalytic activity">
    <reaction evidence="1 8">
        <text>Cleavage of hydrophobic, N-terminal signal or leader sequences from secreted and periplasmic proteins.</text>
        <dbReference type="EC" id="3.4.21.89"/>
    </reaction>
</comment>